<dbReference type="InterPro" id="IPR003958">
    <property type="entry name" value="CBFA_NFYB_domain"/>
</dbReference>
<evidence type="ECO:0000313" key="14">
    <source>
        <dbReference type="Proteomes" id="UP000663870"/>
    </source>
</evidence>
<evidence type="ECO:0000259" key="5">
    <source>
        <dbReference type="Pfam" id="PF00808"/>
    </source>
</evidence>
<dbReference type="PANTHER" id="PTHR46172:SF1">
    <property type="entry name" value="DNA POLYMERASE EPSILON SUBUNIT 3"/>
    <property type="match status" value="1"/>
</dbReference>
<dbReference type="SUPFAM" id="SSF47113">
    <property type="entry name" value="Histone-fold"/>
    <property type="match status" value="1"/>
</dbReference>
<proteinExistence type="predicted"/>
<evidence type="ECO:0000256" key="4">
    <source>
        <dbReference type="SAM" id="MobiDB-lite"/>
    </source>
</evidence>
<dbReference type="Gene3D" id="1.10.20.10">
    <property type="entry name" value="Histone, subunit A"/>
    <property type="match status" value="1"/>
</dbReference>
<evidence type="ECO:0000313" key="10">
    <source>
        <dbReference type="EMBL" id="CAF1300187.1"/>
    </source>
</evidence>
<dbReference type="GO" id="GO:0031507">
    <property type="term" value="P:heterochromatin formation"/>
    <property type="evidence" value="ECO:0007669"/>
    <property type="project" value="TreeGrafter"/>
</dbReference>
<reference evidence="6" key="1">
    <citation type="submission" date="2021-02" db="EMBL/GenBank/DDBJ databases">
        <authorList>
            <person name="Nowell W R."/>
        </authorList>
    </citation>
    <scope>NUCLEOTIDE SEQUENCE</scope>
</reference>
<feature type="compositionally biased region" description="Basic and acidic residues" evidence="4">
    <location>
        <begin position="96"/>
        <end position="105"/>
    </location>
</feature>
<evidence type="ECO:0000313" key="9">
    <source>
        <dbReference type="EMBL" id="CAF1099113.1"/>
    </source>
</evidence>
<evidence type="ECO:0000313" key="11">
    <source>
        <dbReference type="EMBL" id="CAF3948586.1"/>
    </source>
</evidence>
<feature type="compositionally biased region" description="Acidic residues" evidence="4">
    <location>
        <begin position="117"/>
        <end position="129"/>
    </location>
</feature>
<dbReference type="EMBL" id="CAJOBE010010853">
    <property type="protein sequence ID" value="CAF4118174.1"/>
    <property type="molecule type" value="Genomic_DNA"/>
</dbReference>
<evidence type="ECO:0000313" key="7">
    <source>
        <dbReference type="EMBL" id="CAF1050160.1"/>
    </source>
</evidence>
<feature type="region of interest" description="Disordered" evidence="4">
    <location>
        <begin position="96"/>
        <end position="129"/>
    </location>
</feature>
<dbReference type="InterPro" id="IPR051377">
    <property type="entry name" value="DNA_Pol-Epsilon_Subunit"/>
</dbReference>
<dbReference type="OrthoDB" id="1707486at2759"/>
<dbReference type="EMBL" id="CAJOAX010011950">
    <property type="protein sequence ID" value="CAF4103145.1"/>
    <property type="molecule type" value="Genomic_DNA"/>
</dbReference>
<evidence type="ECO:0000256" key="1">
    <source>
        <dbReference type="ARBA" id="ARBA00004123"/>
    </source>
</evidence>
<evidence type="ECO:0000313" key="12">
    <source>
        <dbReference type="EMBL" id="CAF4103145.1"/>
    </source>
</evidence>
<dbReference type="GO" id="GO:0008622">
    <property type="term" value="C:epsilon DNA polymerase complex"/>
    <property type="evidence" value="ECO:0007669"/>
    <property type="project" value="TreeGrafter"/>
</dbReference>
<dbReference type="Proteomes" id="UP000663864">
    <property type="component" value="Unassembled WGS sequence"/>
</dbReference>
<feature type="domain" description="Transcription factor CBF/NF-Y/archaeal histone" evidence="5">
    <location>
        <begin position="9"/>
        <end position="73"/>
    </location>
</feature>
<dbReference type="GO" id="GO:0031490">
    <property type="term" value="F:chromatin DNA binding"/>
    <property type="evidence" value="ECO:0007669"/>
    <property type="project" value="TreeGrafter"/>
</dbReference>
<dbReference type="GO" id="GO:0046982">
    <property type="term" value="F:protein heterodimerization activity"/>
    <property type="evidence" value="ECO:0007669"/>
    <property type="project" value="InterPro"/>
</dbReference>
<dbReference type="Pfam" id="PF00808">
    <property type="entry name" value="CBFD_NFYB_HMF"/>
    <property type="match status" value="1"/>
</dbReference>
<dbReference type="EMBL" id="CAJNOO010000783">
    <property type="protein sequence ID" value="CAF1032817.1"/>
    <property type="molecule type" value="Genomic_DNA"/>
</dbReference>
<accession>A0A814J059</accession>
<dbReference type="Proteomes" id="UP000663854">
    <property type="component" value="Unassembled WGS sequence"/>
</dbReference>
<dbReference type="EMBL" id="CAJOBD010003442">
    <property type="protein sequence ID" value="CAF3948586.1"/>
    <property type="molecule type" value="Genomic_DNA"/>
</dbReference>
<keyword evidence="14" id="KW-1185">Reference proteome</keyword>
<protein>
    <recommendedName>
        <fullName evidence="3">DNA polymerase epsilon subunit 3</fullName>
    </recommendedName>
</protein>
<comment type="caution">
    <text evidence="6">The sequence shown here is derived from an EMBL/GenBank/DDBJ whole genome shotgun (WGS) entry which is preliminary data.</text>
</comment>
<dbReference type="CDD" id="cd22928">
    <property type="entry name" value="HFD_POLE3_DPB4"/>
    <property type="match status" value="1"/>
</dbReference>
<sequence length="129" mass="14650">MSDEIDDLSFPNAVIARLMNEALDGSTTISKEARIAMSRAALTFILYISTTANQYASNAKRKTVTVQDIFKALQTNQFDMLVEPLQEALKDYQEQIRKKKEETSKKQQNQPESTAENNDEDDNNEPETE</sequence>
<evidence type="ECO:0000313" key="6">
    <source>
        <dbReference type="EMBL" id="CAF1032817.1"/>
    </source>
</evidence>
<dbReference type="EMBL" id="CAJNOT010000666">
    <property type="protein sequence ID" value="CAF1050160.1"/>
    <property type="molecule type" value="Genomic_DNA"/>
</dbReference>
<dbReference type="AlphaFoldDB" id="A0A814J059"/>
<feature type="compositionally biased region" description="Polar residues" evidence="4">
    <location>
        <begin position="106"/>
        <end position="115"/>
    </location>
</feature>
<dbReference type="Proteomes" id="UP000663874">
    <property type="component" value="Unassembled WGS sequence"/>
</dbReference>
<evidence type="ECO:0000256" key="2">
    <source>
        <dbReference type="ARBA" id="ARBA00023242"/>
    </source>
</evidence>
<dbReference type="Proteomes" id="UP000663823">
    <property type="component" value="Unassembled WGS sequence"/>
</dbReference>
<dbReference type="EMBL" id="CAJNOL010001155">
    <property type="protein sequence ID" value="CAF1300187.1"/>
    <property type="molecule type" value="Genomic_DNA"/>
</dbReference>
<organism evidence="6 15">
    <name type="scientific">Rotaria sordida</name>
    <dbReference type="NCBI Taxonomy" id="392033"/>
    <lineage>
        <taxon>Eukaryota</taxon>
        <taxon>Metazoa</taxon>
        <taxon>Spiralia</taxon>
        <taxon>Gnathifera</taxon>
        <taxon>Rotifera</taxon>
        <taxon>Eurotatoria</taxon>
        <taxon>Bdelloidea</taxon>
        <taxon>Philodinida</taxon>
        <taxon>Philodinidae</taxon>
        <taxon>Rotaria</taxon>
    </lineage>
</organism>
<dbReference type="GO" id="GO:0006272">
    <property type="term" value="P:leading strand elongation"/>
    <property type="evidence" value="ECO:0007669"/>
    <property type="project" value="TreeGrafter"/>
</dbReference>
<dbReference type="EMBL" id="CAJNOU010000667">
    <property type="protein sequence ID" value="CAF1060619.1"/>
    <property type="molecule type" value="Genomic_DNA"/>
</dbReference>
<evidence type="ECO:0000313" key="15">
    <source>
        <dbReference type="Proteomes" id="UP000663882"/>
    </source>
</evidence>
<dbReference type="Proteomes" id="UP000663882">
    <property type="component" value="Unassembled WGS sequence"/>
</dbReference>
<dbReference type="Proteomes" id="UP000663889">
    <property type="component" value="Unassembled WGS sequence"/>
</dbReference>
<evidence type="ECO:0000256" key="3">
    <source>
        <dbReference type="ARBA" id="ARBA00039793"/>
    </source>
</evidence>
<evidence type="ECO:0000313" key="13">
    <source>
        <dbReference type="EMBL" id="CAF4118174.1"/>
    </source>
</evidence>
<name>A0A814J059_9BILA</name>
<dbReference type="InterPro" id="IPR009072">
    <property type="entry name" value="Histone-fold"/>
</dbReference>
<dbReference type="GO" id="GO:0008623">
    <property type="term" value="C:CHRAC"/>
    <property type="evidence" value="ECO:0007669"/>
    <property type="project" value="TreeGrafter"/>
</dbReference>
<dbReference type="GO" id="GO:0006974">
    <property type="term" value="P:DNA damage response"/>
    <property type="evidence" value="ECO:0007669"/>
    <property type="project" value="TreeGrafter"/>
</dbReference>
<dbReference type="EMBL" id="CAJNOH010000664">
    <property type="protein sequence ID" value="CAF1099113.1"/>
    <property type="molecule type" value="Genomic_DNA"/>
</dbReference>
<dbReference type="PANTHER" id="PTHR46172">
    <property type="entry name" value="DNA POLYMERASE EPSILON SUBUNIT 3"/>
    <property type="match status" value="1"/>
</dbReference>
<comment type="subcellular location">
    <subcellularLocation>
        <location evidence="1">Nucleus</location>
    </subcellularLocation>
</comment>
<dbReference type="Proteomes" id="UP000663870">
    <property type="component" value="Unassembled WGS sequence"/>
</dbReference>
<gene>
    <name evidence="13" type="ORF">FNK824_LOCUS32176</name>
    <name evidence="11" type="ORF">JBS370_LOCUS23400</name>
    <name evidence="10" type="ORF">JXQ802_LOCUS29459</name>
    <name evidence="12" type="ORF">OTI717_LOCUS34212</name>
    <name evidence="9" type="ORF">PYM288_LOCUS19575</name>
    <name evidence="6" type="ORF">RFH988_LOCUS15803</name>
    <name evidence="8" type="ORF">SEV965_LOCUS13828</name>
    <name evidence="7" type="ORF">ZHD862_LOCUS15013</name>
</gene>
<dbReference type="Proteomes" id="UP000663836">
    <property type="component" value="Unassembled WGS sequence"/>
</dbReference>
<evidence type="ECO:0000313" key="8">
    <source>
        <dbReference type="EMBL" id="CAF1060619.1"/>
    </source>
</evidence>
<keyword evidence="2" id="KW-0539">Nucleus</keyword>